<dbReference type="STRING" id="981085.W9SKQ6"/>
<gene>
    <name evidence="2" type="ORF">L484_021746</name>
</gene>
<accession>W9SKQ6</accession>
<evidence type="ECO:0000313" key="3">
    <source>
        <dbReference type="Proteomes" id="UP000030645"/>
    </source>
</evidence>
<evidence type="ECO:0000313" key="2">
    <source>
        <dbReference type="EMBL" id="EXC14248.1"/>
    </source>
</evidence>
<dbReference type="AlphaFoldDB" id="W9SKQ6"/>
<dbReference type="Proteomes" id="UP000030645">
    <property type="component" value="Unassembled WGS sequence"/>
</dbReference>
<sequence length="164" mass="18734">MEISVHPVLLQKYDATSLLLPSAIHSRHVSLTLSAALKLICLSFTRDLGGFIKPFLENKLRETLEEASEDGSLSKSQDVESSETSMANQEEALRRSRSLASRPKKSSYRSTRPVDRFMKDRLTGVQEYQEEIERCVPIRTLILETRIAKKTIWLRLLRLLFGTL</sequence>
<feature type="region of interest" description="Disordered" evidence="1">
    <location>
        <begin position="65"/>
        <end position="110"/>
    </location>
</feature>
<protein>
    <submittedName>
        <fullName evidence="2">Uncharacterized protein</fullName>
    </submittedName>
</protein>
<reference evidence="3" key="1">
    <citation type="submission" date="2013-01" db="EMBL/GenBank/DDBJ databases">
        <title>Draft Genome Sequence of a Mulberry Tree, Morus notabilis C.K. Schneid.</title>
        <authorList>
            <person name="He N."/>
            <person name="Zhao S."/>
        </authorList>
    </citation>
    <scope>NUCLEOTIDE SEQUENCE</scope>
</reference>
<keyword evidence="3" id="KW-1185">Reference proteome</keyword>
<evidence type="ECO:0000256" key="1">
    <source>
        <dbReference type="SAM" id="MobiDB-lite"/>
    </source>
</evidence>
<name>W9SKQ6_9ROSA</name>
<proteinExistence type="predicted"/>
<organism evidence="2 3">
    <name type="scientific">Morus notabilis</name>
    <dbReference type="NCBI Taxonomy" id="981085"/>
    <lineage>
        <taxon>Eukaryota</taxon>
        <taxon>Viridiplantae</taxon>
        <taxon>Streptophyta</taxon>
        <taxon>Embryophyta</taxon>
        <taxon>Tracheophyta</taxon>
        <taxon>Spermatophyta</taxon>
        <taxon>Magnoliopsida</taxon>
        <taxon>eudicotyledons</taxon>
        <taxon>Gunneridae</taxon>
        <taxon>Pentapetalae</taxon>
        <taxon>rosids</taxon>
        <taxon>fabids</taxon>
        <taxon>Rosales</taxon>
        <taxon>Moraceae</taxon>
        <taxon>Moreae</taxon>
        <taxon>Morus</taxon>
    </lineage>
</organism>
<dbReference type="EMBL" id="KE345760">
    <property type="protein sequence ID" value="EXC14248.1"/>
    <property type="molecule type" value="Genomic_DNA"/>
</dbReference>